<dbReference type="InterPro" id="IPR012318">
    <property type="entry name" value="HTH_CRP"/>
</dbReference>
<gene>
    <name evidence="6" type="ORF">DSYM_14360</name>
</gene>
<protein>
    <recommendedName>
        <fullName evidence="8">Crp/Fnr family transcriptional regulator</fullName>
    </recommendedName>
</protein>
<evidence type="ECO:0000256" key="1">
    <source>
        <dbReference type="ARBA" id="ARBA00023015"/>
    </source>
</evidence>
<reference evidence="6" key="1">
    <citation type="journal article" name="DNA Res.">
        <title>The physiological potential of anammox bacteria as revealed by their core genome structure.</title>
        <authorList>
            <person name="Okubo T."/>
            <person name="Toyoda A."/>
            <person name="Fukuhara K."/>
            <person name="Uchiyama I."/>
            <person name="Harigaya Y."/>
            <person name="Kuroiwa M."/>
            <person name="Suzuki T."/>
            <person name="Murakami Y."/>
            <person name="Suwa Y."/>
            <person name="Takami H."/>
        </authorList>
    </citation>
    <scope>NUCLEOTIDE SEQUENCE</scope>
    <source>
        <strain evidence="6">317325-3</strain>
    </source>
</reference>
<feature type="domain" description="HTH crp-type" evidence="5">
    <location>
        <begin position="187"/>
        <end position="261"/>
    </location>
</feature>
<keyword evidence="3" id="KW-0804">Transcription</keyword>
<dbReference type="Pfam" id="PF00027">
    <property type="entry name" value="cNMP_binding"/>
    <property type="match status" value="1"/>
</dbReference>
<dbReference type="InterPro" id="IPR014710">
    <property type="entry name" value="RmlC-like_jellyroll"/>
</dbReference>
<evidence type="ECO:0000256" key="2">
    <source>
        <dbReference type="ARBA" id="ARBA00023125"/>
    </source>
</evidence>
<dbReference type="Proteomes" id="UP000662914">
    <property type="component" value="Chromosome"/>
</dbReference>
<dbReference type="GO" id="GO:0006355">
    <property type="term" value="P:regulation of DNA-templated transcription"/>
    <property type="evidence" value="ECO:0007669"/>
    <property type="project" value="InterPro"/>
</dbReference>
<dbReference type="SUPFAM" id="SSF46785">
    <property type="entry name" value="Winged helix' DNA-binding domain"/>
    <property type="match status" value="1"/>
</dbReference>
<keyword evidence="1" id="KW-0805">Transcription regulation</keyword>
<dbReference type="Gene3D" id="1.10.10.10">
    <property type="entry name" value="Winged helix-like DNA-binding domain superfamily/Winged helix DNA-binding domain"/>
    <property type="match status" value="1"/>
</dbReference>
<dbReference type="InterPro" id="IPR036388">
    <property type="entry name" value="WH-like_DNA-bd_sf"/>
</dbReference>
<evidence type="ECO:0000256" key="3">
    <source>
        <dbReference type="ARBA" id="ARBA00023163"/>
    </source>
</evidence>
<sequence length="269" mass="30170">MSQRKNPGGSGEGGFAVDLPRRVFRRIKRQTPLPSDQPGKEELMQRMRRFDFFSKLPARTLAELVSAASVQAFRAGDRVWRQHDEDRRVMFIEQGLVKASRRNRAGGSRTYGLFGPGDSMGILAIWAGMKYPTDAVAMNDGMSAIFVDTEAMLKFAEKYPRLAGPLRVEIGRFTEAFIRKIEIVSAGTVPQRLAVLMTMLIERYGVDKKGNKARLPISLTLEQISEIVGVRLETVARILSGWKKDGWLTIDASGCHFARLDKVRELLPD</sequence>
<dbReference type="InterPro" id="IPR018490">
    <property type="entry name" value="cNMP-bd_dom_sf"/>
</dbReference>
<evidence type="ECO:0000259" key="5">
    <source>
        <dbReference type="PROSITE" id="PS51063"/>
    </source>
</evidence>
<dbReference type="Gene3D" id="2.60.120.10">
    <property type="entry name" value="Jelly Rolls"/>
    <property type="match status" value="1"/>
</dbReference>
<feature type="domain" description="Cyclic nucleotide-binding" evidence="4">
    <location>
        <begin position="52"/>
        <end position="140"/>
    </location>
</feature>
<dbReference type="KEGG" id="ddz:DSYM_14360"/>
<dbReference type="PROSITE" id="PS50042">
    <property type="entry name" value="CNMP_BINDING_3"/>
    <property type="match status" value="1"/>
</dbReference>
<dbReference type="CDD" id="cd00038">
    <property type="entry name" value="CAP_ED"/>
    <property type="match status" value="1"/>
</dbReference>
<dbReference type="InterPro" id="IPR000595">
    <property type="entry name" value="cNMP-bd_dom"/>
</dbReference>
<evidence type="ECO:0008006" key="8">
    <source>
        <dbReference type="Google" id="ProtNLM"/>
    </source>
</evidence>
<dbReference type="EMBL" id="AP021857">
    <property type="protein sequence ID" value="BBO20737.1"/>
    <property type="molecule type" value="Genomic_DNA"/>
</dbReference>
<evidence type="ECO:0000259" key="4">
    <source>
        <dbReference type="PROSITE" id="PS50042"/>
    </source>
</evidence>
<keyword evidence="2" id="KW-0238">DNA-binding</keyword>
<evidence type="ECO:0000313" key="7">
    <source>
        <dbReference type="Proteomes" id="UP000662914"/>
    </source>
</evidence>
<dbReference type="SUPFAM" id="SSF51206">
    <property type="entry name" value="cAMP-binding domain-like"/>
    <property type="match status" value="1"/>
</dbReference>
<accession>A0A809RWI6</accession>
<dbReference type="Pfam" id="PF13545">
    <property type="entry name" value="HTH_Crp_2"/>
    <property type="match status" value="1"/>
</dbReference>
<dbReference type="GO" id="GO:0003677">
    <property type="term" value="F:DNA binding"/>
    <property type="evidence" value="ECO:0007669"/>
    <property type="project" value="UniProtKB-KW"/>
</dbReference>
<dbReference type="InterPro" id="IPR036390">
    <property type="entry name" value="WH_DNA-bd_sf"/>
</dbReference>
<organism evidence="6 7">
    <name type="scientific">Candidatus Desulfobacillus denitrificans</name>
    <dbReference type="NCBI Taxonomy" id="2608985"/>
    <lineage>
        <taxon>Bacteria</taxon>
        <taxon>Pseudomonadati</taxon>
        <taxon>Pseudomonadota</taxon>
        <taxon>Betaproteobacteria</taxon>
        <taxon>Candidatus Desulfobacillus</taxon>
    </lineage>
</organism>
<dbReference type="PROSITE" id="PS51063">
    <property type="entry name" value="HTH_CRP_2"/>
    <property type="match status" value="1"/>
</dbReference>
<dbReference type="AlphaFoldDB" id="A0A809RWI6"/>
<name>A0A809RWI6_9PROT</name>
<proteinExistence type="predicted"/>
<dbReference type="SMART" id="SM00100">
    <property type="entry name" value="cNMP"/>
    <property type="match status" value="1"/>
</dbReference>
<evidence type="ECO:0000313" key="6">
    <source>
        <dbReference type="EMBL" id="BBO20737.1"/>
    </source>
</evidence>